<keyword evidence="4" id="KW-0969">Cilium</keyword>
<dbReference type="Gene3D" id="3.40.1690.10">
    <property type="entry name" value="secretion proteins EscU"/>
    <property type="match status" value="1"/>
</dbReference>
<protein>
    <submittedName>
        <fullName evidence="4">Flagellar biosynthesis protein FlhB</fullName>
    </submittedName>
</protein>
<feature type="compositionally biased region" description="Basic and acidic residues" evidence="2">
    <location>
        <begin position="1"/>
        <end position="25"/>
    </location>
</feature>
<evidence type="ECO:0000313" key="4">
    <source>
        <dbReference type="EMBL" id="MBC9207724.1"/>
    </source>
</evidence>
<feature type="transmembrane region" description="Helical" evidence="3">
    <location>
        <begin position="85"/>
        <end position="107"/>
    </location>
</feature>
<organism evidence="4 5">
    <name type="scientific">Teichococcus aerophilus</name>
    <dbReference type="NCBI Taxonomy" id="1224513"/>
    <lineage>
        <taxon>Bacteria</taxon>
        <taxon>Pseudomonadati</taxon>
        <taxon>Pseudomonadota</taxon>
        <taxon>Alphaproteobacteria</taxon>
        <taxon>Acetobacterales</taxon>
        <taxon>Roseomonadaceae</taxon>
        <taxon>Roseomonas</taxon>
    </lineage>
</organism>
<evidence type="ECO:0000313" key="5">
    <source>
        <dbReference type="Proteomes" id="UP000626026"/>
    </source>
</evidence>
<evidence type="ECO:0000256" key="2">
    <source>
        <dbReference type="SAM" id="MobiDB-lite"/>
    </source>
</evidence>
<dbReference type="SUPFAM" id="SSF160544">
    <property type="entry name" value="EscU C-terminal domain-like"/>
    <property type="match status" value="1"/>
</dbReference>
<dbReference type="EMBL" id="JACTVA010000021">
    <property type="protein sequence ID" value="MBC9207724.1"/>
    <property type="molecule type" value="Genomic_DNA"/>
</dbReference>
<dbReference type="Proteomes" id="UP000626026">
    <property type="component" value="Unassembled WGS sequence"/>
</dbReference>
<reference evidence="4 5" key="1">
    <citation type="journal article" date="2013" name="Int. J. Syst. Evol. Microbiol.">
        <title>Roseomonas aerophila sp. nov., isolated from air.</title>
        <authorList>
            <person name="Kim S.J."/>
            <person name="Weon H.Y."/>
            <person name="Ahn J.H."/>
            <person name="Hong S.B."/>
            <person name="Seok S.J."/>
            <person name="Whang K.S."/>
            <person name="Kwon S.W."/>
        </authorList>
    </citation>
    <scope>NUCLEOTIDE SEQUENCE [LARGE SCALE GENOMIC DNA]</scope>
    <source>
        <strain evidence="4 5">NBRC 108923</strain>
    </source>
</reference>
<dbReference type="PANTHER" id="PTHR30531:SF12">
    <property type="entry name" value="FLAGELLAR BIOSYNTHETIC PROTEIN FLHB"/>
    <property type="match status" value="1"/>
</dbReference>
<sequence>MAEDSGQEKTLDASHRKLEQARSKGDVPASKEGSNVGLYAAMLLSVGLAGGLAARRVGEILLPLIEQPDAFLELTGQGYRAAAHAAIEAMAVALLPVFGLLVVGALLPHLMQNTLVMTTERLAPKWSHVSPMAGLKRMFGLKALFEFGKNTLKAMTVALACWVVGRPLFDESIGMTALDPAAFPGILTRMIVAVLFAVTLVAAVIAAIDISFQRFEYARRQRMTVQEMREENRSTEGDPHVKAARRKRQRQASRARMMADVPTATVVLTNPTHYAVALRYERGQDDAPVCVAKGVDALAKRIRELAQSSGVMVIEDRPLARALHASVEVGDIIPPQHFEAVAKVIGVVWAQKGLKHGG</sequence>
<keyword evidence="5" id="KW-1185">Reference proteome</keyword>
<comment type="caution">
    <text evidence="4">The sequence shown here is derived from an EMBL/GenBank/DDBJ whole genome shotgun (WGS) entry which is preliminary data.</text>
</comment>
<dbReference type="InterPro" id="IPR006135">
    <property type="entry name" value="T3SS_substrate_exporter"/>
</dbReference>
<name>A0ABR7RM94_9PROT</name>
<proteinExistence type="inferred from homology"/>
<feature type="compositionally biased region" description="Basic residues" evidence="2">
    <location>
        <begin position="242"/>
        <end position="253"/>
    </location>
</feature>
<feature type="region of interest" description="Disordered" evidence="2">
    <location>
        <begin position="228"/>
        <end position="254"/>
    </location>
</feature>
<keyword evidence="3" id="KW-0472">Membrane</keyword>
<dbReference type="PANTHER" id="PTHR30531">
    <property type="entry name" value="FLAGELLAR BIOSYNTHETIC PROTEIN FLHB"/>
    <property type="match status" value="1"/>
</dbReference>
<feature type="region of interest" description="Disordered" evidence="2">
    <location>
        <begin position="1"/>
        <end position="32"/>
    </location>
</feature>
<keyword evidence="4" id="KW-0282">Flagellum</keyword>
<feature type="transmembrane region" description="Helical" evidence="3">
    <location>
        <begin position="190"/>
        <end position="212"/>
    </location>
</feature>
<dbReference type="RefSeq" id="WP_187784889.1">
    <property type="nucleotide sequence ID" value="NZ_JACTVA010000021.1"/>
</dbReference>
<dbReference type="PRINTS" id="PR00950">
    <property type="entry name" value="TYPE3IMSPROT"/>
</dbReference>
<dbReference type="InterPro" id="IPR029025">
    <property type="entry name" value="T3SS_substrate_exporter_C"/>
</dbReference>
<evidence type="ECO:0000256" key="3">
    <source>
        <dbReference type="SAM" id="Phobius"/>
    </source>
</evidence>
<accession>A0ABR7RM94</accession>
<comment type="similarity">
    <text evidence="1">Belongs to the type III secretion exporter family.</text>
</comment>
<keyword evidence="3" id="KW-0812">Transmembrane</keyword>
<feature type="compositionally biased region" description="Basic and acidic residues" evidence="2">
    <location>
        <begin position="228"/>
        <end position="241"/>
    </location>
</feature>
<evidence type="ECO:0000256" key="1">
    <source>
        <dbReference type="ARBA" id="ARBA00010690"/>
    </source>
</evidence>
<keyword evidence="4" id="KW-0966">Cell projection</keyword>
<dbReference type="Pfam" id="PF01312">
    <property type="entry name" value="Bac_export_2"/>
    <property type="match status" value="1"/>
</dbReference>
<keyword evidence="3" id="KW-1133">Transmembrane helix</keyword>
<gene>
    <name evidence="4" type="ORF">IBL26_12840</name>
</gene>